<dbReference type="OrthoDB" id="687206at2"/>
<dbReference type="STRING" id="29529.SAMN04488122_2480"/>
<proteinExistence type="predicted"/>
<dbReference type="EMBL" id="FOJG01000001">
    <property type="protein sequence ID" value="SEW37181.1"/>
    <property type="molecule type" value="Genomic_DNA"/>
</dbReference>
<dbReference type="RefSeq" id="WP_089895066.1">
    <property type="nucleotide sequence ID" value="NZ_FOJG01000001.1"/>
</dbReference>
<organism evidence="2 3">
    <name type="scientific">Chitinophaga arvensicola</name>
    <dbReference type="NCBI Taxonomy" id="29529"/>
    <lineage>
        <taxon>Bacteria</taxon>
        <taxon>Pseudomonadati</taxon>
        <taxon>Bacteroidota</taxon>
        <taxon>Chitinophagia</taxon>
        <taxon>Chitinophagales</taxon>
        <taxon>Chitinophagaceae</taxon>
        <taxon>Chitinophaga</taxon>
    </lineage>
</organism>
<gene>
    <name evidence="2" type="ORF">SAMN04488122_2480</name>
</gene>
<reference evidence="3" key="1">
    <citation type="submission" date="2016-10" db="EMBL/GenBank/DDBJ databases">
        <authorList>
            <person name="Varghese N."/>
            <person name="Submissions S."/>
        </authorList>
    </citation>
    <scope>NUCLEOTIDE SEQUENCE [LARGE SCALE GENOMIC DNA]</scope>
    <source>
        <strain evidence="3">DSM 3695</strain>
    </source>
</reference>
<sequence length="79" mass="7977">MKKKILSAIGIAAVAAVTFMATNSNGQTGETSLTSLLKINTASAECCSTPINNGRCSFSGNCFANPGGPVDCDTTKGNC</sequence>
<protein>
    <recommendedName>
        <fullName evidence="4">NVEALA protein</fullName>
    </recommendedName>
</protein>
<dbReference type="Proteomes" id="UP000199310">
    <property type="component" value="Unassembled WGS sequence"/>
</dbReference>
<keyword evidence="3" id="KW-1185">Reference proteome</keyword>
<keyword evidence="1" id="KW-0732">Signal</keyword>
<dbReference type="AlphaFoldDB" id="A0A1I0RAB1"/>
<feature type="chain" id="PRO_5011692513" description="NVEALA protein" evidence="1">
    <location>
        <begin position="27"/>
        <end position="79"/>
    </location>
</feature>
<evidence type="ECO:0000256" key="1">
    <source>
        <dbReference type="SAM" id="SignalP"/>
    </source>
</evidence>
<accession>A0A1I0RAB1</accession>
<name>A0A1I0RAB1_9BACT</name>
<evidence type="ECO:0000313" key="2">
    <source>
        <dbReference type="EMBL" id="SEW37181.1"/>
    </source>
</evidence>
<feature type="signal peptide" evidence="1">
    <location>
        <begin position="1"/>
        <end position="26"/>
    </location>
</feature>
<evidence type="ECO:0000313" key="3">
    <source>
        <dbReference type="Proteomes" id="UP000199310"/>
    </source>
</evidence>
<evidence type="ECO:0008006" key="4">
    <source>
        <dbReference type="Google" id="ProtNLM"/>
    </source>
</evidence>